<dbReference type="InterPro" id="IPR012349">
    <property type="entry name" value="Split_barrel_FMN-bd"/>
</dbReference>
<evidence type="ECO:0000313" key="12">
    <source>
        <dbReference type="Proteomes" id="UP000546031"/>
    </source>
</evidence>
<dbReference type="UniPathway" id="UPA01068">
    <property type="reaction ID" value="UER00304"/>
</dbReference>
<evidence type="ECO:0000256" key="3">
    <source>
        <dbReference type="ARBA" id="ARBA00022630"/>
    </source>
</evidence>
<keyword evidence="4 7" id="KW-0288">FMN</keyword>
<evidence type="ECO:0000256" key="5">
    <source>
        <dbReference type="ARBA" id="ARBA00023002"/>
    </source>
</evidence>
<feature type="domain" description="Pyridoxine 5'-phosphate oxidase dimerisation C-terminal" evidence="10">
    <location>
        <begin position="204"/>
        <end position="246"/>
    </location>
</feature>
<protein>
    <recommendedName>
        <fullName evidence="7">Pyridoxine/pyridoxamine 5'-phosphate oxidase</fullName>
        <ecNumber evidence="7">1.4.3.5</ecNumber>
    </recommendedName>
    <alternativeName>
        <fullName evidence="7">PNP/PMP oxidase</fullName>
        <shortName evidence="7">PNPOx</shortName>
    </alternativeName>
    <alternativeName>
        <fullName evidence="7">Pyridoxal 5'-phosphate synthase</fullName>
    </alternativeName>
</protein>
<proteinExistence type="inferred from homology"/>
<dbReference type="SUPFAM" id="SSF50475">
    <property type="entry name" value="FMN-binding split barrel"/>
    <property type="match status" value="1"/>
</dbReference>
<keyword evidence="12" id="KW-1185">Reference proteome</keyword>
<dbReference type="PIRSF" id="PIRSF000190">
    <property type="entry name" value="Pyd_amn-ph_oxd"/>
    <property type="match status" value="1"/>
</dbReference>
<evidence type="ECO:0000256" key="1">
    <source>
        <dbReference type="ARBA" id="ARBA00007301"/>
    </source>
</evidence>
<evidence type="ECO:0000259" key="9">
    <source>
        <dbReference type="Pfam" id="PF01243"/>
    </source>
</evidence>
<comment type="catalytic activity">
    <reaction evidence="7">
        <text>pyridoxine 5'-phosphate + O2 = pyridoxal 5'-phosphate + H2O2</text>
        <dbReference type="Rhea" id="RHEA:15149"/>
        <dbReference type="ChEBI" id="CHEBI:15379"/>
        <dbReference type="ChEBI" id="CHEBI:16240"/>
        <dbReference type="ChEBI" id="CHEBI:58589"/>
        <dbReference type="ChEBI" id="CHEBI:597326"/>
        <dbReference type="EC" id="1.4.3.5"/>
    </reaction>
</comment>
<keyword evidence="6 7" id="KW-0664">Pyridoxine biosynthesis</keyword>
<dbReference type="InterPro" id="IPR011576">
    <property type="entry name" value="Pyridox_Oxase_N"/>
</dbReference>
<dbReference type="GO" id="GO:0004733">
    <property type="term" value="F:pyridoxamine phosphate oxidase activity"/>
    <property type="evidence" value="ECO:0007669"/>
    <property type="project" value="UniProtKB-UniRule"/>
</dbReference>
<evidence type="ECO:0000259" key="10">
    <source>
        <dbReference type="Pfam" id="PF10590"/>
    </source>
</evidence>
<comment type="function">
    <text evidence="7">Catalyzes the oxidation of either pyridoxine 5'-phosphate (PNP) or pyridoxamine 5'-phosphate (PMP) into pyridoxal 5'-phosphate (PLP).</text>
</comment>
<feature type="binding site" evidence="7 8">
    <location>
        <begin position="171"/>
        <end position="172"/>
    </location>
    <ligand>
        <name>FMN</name>
        <dbReference type="ChEBI" id="CHEBI:58210"/>
    </ligand>
</feature>
<comment type="catalytic activity">
    <reaction evidence="7">
        <text>pyridoxamine 5'-phosphate + O2 + H2O = pyridoxal 5'-phosphate + H2O2 + NH4(+)</text>
        <dbReference type="Rhea" id="RHEA:15817"/>
        <dbReference type="ChEBI" id="CHEBI:15377"/>
        <dbReference type="ChEBI" id="CHEBI:15379"/>
        <dbReference type="ChEBI" id="CHEBI:16240"/>
        <dbReference type="ChEBI" id="CHEBI:28938"/>
        <dbReference type="ChEBI" id="CHEBI:58451"/>
        <dbReference type="ChEBI" id="CHEBI:597326"/>
        <dbReference type="EC" id="1.4.3.5"/>
    </reaction>
</comment>
<comment type="caution">
    <text evidence="11">The sequence shown here is derived from an EMBL/GenBank/DDBJ whole genome shotgun (WGS) entry which is preliminary data.</text>
</comment>
<accession>A0A850HBI7</accession>
<dbReference type="InterPro" id="IPR000659">
    <property type="entry name" value="Pyridox_Oxase"/>
</dbReference>
<dbReference type="InterPro" id="IPR019740">
    <property type="entry name" value="Pyridox_Oxase_CS"/>
</dbReference>
<evidence type="ECO:0000256" key="4">
    <source>
        <dbReference type="ARBA" id="ARBA00022643"/>
    </source>
</evidence>
<feature type="binding site" evidence="7 8">
    <location>
        <begin position="107"/>
        <end position="108"/>
    </location>
    <ligand>
        <name>FMN</name>
        <dbReference type="ChEBI" id="CHEBI:58210"/>
    </ligand>
</feature>
<dbReference type="EMBL" id="JABWTA010000001">
    <property type="protein sequence ID" value="NVE95453.1"/>
    <property type="molecule type" value="Genomic_DNA"/>
</dbReference>
<feature type="binding site" evidence="7 8">
    <location>
        <position position="114"/>
    </location>
    <ligand>
        <name>FMN</name>
        <dbReference type="ChEBI" id="CHEBI:58210"/>
    </ligand>
</feature>
<feature type="binding site" evidence="7 8">
    <location>
        <position position="136"/>
    </location>
    <ligand>
        <name>FMN</name>
        <dbReference type="ChEBI" id="CHEBI:58210"/>
    </ligand>
</feature>
<keyword evidence="3 7" id="KW-0285">Flavoprotein</keyword>
<comment type="pathway">
    <text evidence="7">Cofactor metabolism; pyridoxal 5'-phosphate salvage; pyridoxal 5'-phosphate from pyridoxine 5'-phosphate: step 1/1.</text>
</comment>
<dbReference type="Pfam" id="PF01243">
    <property type="entry name" value="PNPOx_N"/>
    <property type="match status" value="1"/>
</dbReference>
<dbReference type="NCBIfam" id="NF004231">
    <property type="entry name" value="PRK05679.1"/>
    <property type="match status" value="1"/>
</dbReference>
<comment type="cofactor">
    <cofactor evidence="7 8">
        <name>FMN</name>
        <dbReference type="ChEBI" id="CHEBI:58210"/>
    </cofactor>
    <text evidence="7 8">Binds 1 FMN per subunit.</text>
</comment>
<sequence>MRCKPRRNVYGKRLRFHSLDCVTCVSNKQENRPVPEPTAEQIARLATSEIPSGADPFVLFERWFAKAQESEPNDPNAMALATATPEGAPSVRMVLLKGHGPEGFTFYTNAQSRKGGEIRANMQASLLFHWKSLRRQIRIEGPLTEVSEEMADAYFHSRPFVSQVGSAASDQSRPLGDRQTYLDRIEQLEEACKGAGEVPRPSHWTGFTLSPQRIEFWMDRANRLHDRREFVRGGPDEGWQDSLLYP</sequence>
<dbReference type="HAMAP" id="MF_01629">
    <property type="entry name" value="PdxH"/>
    <property type="match status" value="1"/>
</dbReference>
<dbReference type="Proteomes" id="UP000546031">
    <property type="component" value="Unassembled WGS sequence"/>
</dbReference>
<feature type="binding site" evidence="7 8">
    <location>
        <position position="227"/>
    </location>
    <ligand>
        <name>FMN</name>
        <dbReference type="ChEBI" id="CHEBI:58210"/>
    </ligand>
</feature>
<dbReference type="InterPro" id="IPR019576">
    <property type="entry name" value="Pyridoxamine_oxidase_dimer_C"/>
</dbReference>
<dbReference type="GO" id="GO:0010181">
    <property type="term" value="F:FMN binding"/>
    <property type="evidence" value="ECO:0007669"/>
    <property type="project" value="UniProtKB-UniRule"/>
</dbReference>
<dbReference type="PANTHER" id="PTHR10851:SF0">
    <property type="entry name" value="PYRIDOXINE-5'-PHOSPHATE OXIDASE"/>
    <property type="match status" value="1"/>
</dbReference>
<dbReference type="GO" id="GO:0008615">
    <property type="term" value="P:pyridoxine biosynthetic process"/>
    <property type="evidence" value="ECO:0007669"/>
    <property type="project" value="UniProtKB-UniRule"/>
</dbReference>
<evidence type="ECO:0000256" key="8">
    <source>
        <dbReference type="PIRSR" id="PIRSR000190-2"/>
    </source>
</evidence>
<comment type="similarity">
    <text evidence="1 7">Belongs to the pyridoxamine 5'-phosphate oxidase family.</text>
</comment>
<feature type="binding site" evidence="7 8">
    <location>
        <position position="217"/>
    </location>
    <ligand>
        <name>FMN</name>
        <dbReference type="ChEBI" id="CHEBI:58210"/>
    </ligand>
</feature>
<dbReference type="AlphaFoldDB" id="A0A850HBI7"/>
<evidence type="ECO:0000256" key="6">
    <source>
        <dbReference type="ARBA" id="ARBA00023096"/>
    </source>
</evidence>
<feature type="binding site" evidence="7 8">
    <location>
        <begin position="92"/>
        <end position="97"/>
    </location>
    <ligand>
        <name>FMN</name>
        <dbReference type="ChEBI" id="CHEBI:58210"/>
    </ligand>
</feature>
<gene>
    <name evidence="7 11" type="primary">pdxH</name>
    <name evidence="11" type="ORF">HUO12_11130</name>
</gene>
<dbReference type="Pfam" id="PF10590">
    <property type="entry name" value="PNP_phzG_C"/>
    <property type="match status" value="1"/>
</dbReference>
<name>A0A850HBI7_9SPHN</name>
<evidence type="ECO:0000256" key="2">
    <source>
        <dbReference type="ARBA" id="ARBA00011738"/>
    </source>
</evidence>
<feature type="binding site" evidence="7">
    <location>
        <position position="158"/>
    </location>
    <ligand>
        <name>substrate</name>
    </ligand>
</feature>
<feature type="binding site" evidence="7">
    <location>
        <begin position="223"/>
        <end position="225"/>
    </location>
    <ligand>
        <name>substrate</name>
    </ligand>
</feature>
<evidence type="ECO:0000313" key="11">
    <source>
        <dbReference type="EMBL" id="NVE95453.1"/>
    </source>
</evidence>
<dbReference type="PANTHER" id="PTHR10851">
    <property type="entry name" value="PYRIDOXINE-5-PHOSPHATE OXIDASE"/>
    <property type="match status" value="1"/>
</dbReference>
<keyword evidence="5 7" id="KW-0560">Oxidoreductase</keyword>
<feature type="binding site" evidence="7">
    <location>
        <position position="154"/>
    </location>
    <ligand>
        <name>substrate</name>
    </ligand>
</feature>
<dbReference type="EC" id="1.4.3.5" evidence="7"/>
<dbReference type="PROSITE" id="PS01064">
    <property type="entry name" value="PYRIDOX_OXIDASE"/>
    <property type="match status" value="1"/>
</dbReference>
<reference evidence="11 12" key="1">
    <citation type="submission" date="2020-06" db="EMBL/GenBank/DDBJ databases">
        <title>Altererythrobacter lutimaris sp. nov., a marine bacterium isolated from a tidal flat.</title>
        <authorList>
            <person name="Kim D."/>
            <person name="Yoo Y."/>
            <person name="Kim J.-J."/>
        </authorList>
    </citation>
    <scope>NUCLEOTIDE SEQUENCE [LARGE SCALE GENOMIC DNA]</scope>
    <source>
        <strain evidence="11 12">JGD-16</strain>
    </source>
</reference>
<dbReference type="NCBIfam" id="TIGR00558">
    <property type="entry name" value="pdxH"/>
    <property type="match status" value="1"/>
</dbReference>
<dbReference type="FunFam" id="2.30.110.10:FF:000020">
    <property type="entry name" value="PNPO isoform 11"/>
    <property type="match status" value="1"/>
</dbReference>
<evidence type="ECO:0000256" key="7">
    <source>
        <dbReference type="HAMAP-Rule" id="MF_01629"/>
    </source>
</evidence>
<dbReference type="Gene3D" id="2.30.110.10">
    <property type="entry name" value="Electron Transport, Fmn-binding Protein, Chain A"/>
    <property type="match status" value="1"/>
</dbReference>
<feature type="binding site" evidence="7">
    <location>
        <position position="97"/>
    </location>
    <ligand>
        <name>substrate</name>
    </ligand>
</feature>
<feature type="binding site" evidence="7 8">
    <location>
        <position position="113"/>
    </location>
    <ligand>
        <name>FMN</name>
        <dbReference type="ChEBI" id="CHEBI:58210"/>
    </ligand>
</feature>
<feature type="domain" description="Pyridoxamine 5'-phosphate oxidase N-terminal" evidence="9">
    <location>
        <begin position="67"/>
        <end position="190"/>
    </location>
</feature>
<organism evidence="11 12">
    <name type="scientific">Altererythrobacter lutimaris</name>
    <dbReference type="NCBI Taxonomy" id="2743979"/>
    <lineage>
        <taxon>Bacteria</taxon>
        <taxon>Pseudomonadati</taxon>
        <taxon>Pseudomonadota</taxon>
        <taxon>Alphaproteobacteria</taxon>
        <taxon>Sphingomonadales</taxon>
        <taxon>Erythrobacteraceae</taxon>
        <taxon>Altererythrobacter</taxon>
    </lineage>
</organism>
<comment type="subunit">
    <text evidence="2 7">Homodimer.</text>
</comment>
<comment type="pathway">
    <text evidence="7">Cofactor metabolism; pyridoxal 5'-phosphate salvage; pyridoxal 5'-phosphate from pyridoxamine 5'-phosphate: step 1/1.</text>
</comment>
<feature type="binding site" evidence="7">
    <location>
        <position position="162"/>
    </location>
    <ligand>
        <name>substrate</name>
    </ligand>
</feature>